<evidence type="ECO:0000313" key="5">
    <source>
        <dbReference type="EMBL" id="CAB4185795.1"/>
    </source>
</evidence>
<sequence length="76" mass="8856">MEPNLSLAKKLFVGRFFSNDRLSNHRLVDIISINDETEMVQVVLQKYNITKSANASTGKHLIFNSEIPFEYFKEMF</sequence>
<evidence type="ECO:0000313" key="7">
    <source>
        <dbReference type="EMBL" id="CAB4192913.1"/>
    </source>
</evidence>
<dbReference type="EMBL" id="LR798431">
    <property type="protein sequence ID" value="CAB5231244.1"/>
    <property type="molecule type" value="Genomic_DNA"/>
</dbReference>
<evidence type="ECO:0000313" key="9">
    <source>
        <dbReference type="EMBL" id="CAB5231244.1"/>
    </source>
</evidence>
<dbReference type="EMBL" id="LR797188">
    <property type="protein sequence ID" value="CAB4192913.1"/>
    <property type="molecule type" value="Genomic_DNA"/>
</dbReference>
<name>A0A6J5MVU8_9CAUD</name>
<evidence type="ECO:0000313" key="8">
    <source>
        <dbReference type="EMBL" id="CAB4217577.1"/>
    </source>
</evidence>
<dbReference type="EMBL" id="LR796457">
    <property type="protein sequence ID" value="CAB4145956.1"/>
    <property type="molecule type" value="Genomic_DNA"/>
</dbReference>
<dbReference type="EMBL" id="LR797455">
    <property type="protein sequence ID" value="CAB4217577.1"/>
    <property type="molecule type" value="Genomic_DNA"/>
</dbReference>
<reference evidence="2" key="1">
    <citation type="submission" date="2020-04" db="EMBL/GenBank/DDBJ databases">
        <authorList>
            <person name="Chiriac C."/>
            <person name="Salcher M."/>
            <person name="Ghai R."/>
            <person name="Kavagutti S V."/>
        </authorList>
    </citation>
    <scope>NUCLEOTIDE SEQUENCE</scope>
</reference>
<dbReference type="EMBL" id="LR796983">
    <property type="protein sequence ID" value="CAB4179668.1"/>
    <property type="molecule type" value="Genomic_DNA"/>
</dbReference>
<accession>A0A6J5MVU8</accession>
<evidence type="ECO:0000313" key="1">
    <source>
        <dbReference type="EMBL" id="CAB4145956.1"/>
    </source>
</evidence>
<organism evidence="2">
    <name type="scientific">uncultured Caudovirales phage</name>
    <dbReference type="NCBI Taxonomy" id="2100421"/>
    <lineage>
        <taxon>Viruses</taxon>
        <taxon>Duplodnaviria</taxon>
        <taxon>Heunggongvirae</taxon>
        <taxon>Uroviricota</taxon>
        <taxon>Caudoviricetes</taxon>
        <taxon>Peduoviridae</taxon>
        <taxon>Maltschvirus</taxon>
        <taxon>Maltschvirus maltsch</taxon>
    </lineage>
</organism>
<evidence type="ECO:0000313" key="4">
    <source>
        <dbReference type="EMBL" id="CAB4179668.1"/>
    </source>
</evidence>
<dbReference type="EMBL" id="LR796551">
    <property type="protein sequence ID" value="CAB4150788.1"/>
    <property type="molecule type" value="Genomic_DNA"/>
</dbReference>
<evidence type="ECO:0000313" key="2">
    <source>
        <dbReference type="EMBL" id="CAB4150788.1"/>
    </source>
</evidence>
<dbReference type="EMBL" id="LR797131">
    <property type="protein sequence ID" value="CAB4188950.1"/>
    <property type="molecule type" value="Genomic_DNA"/>
</dbReference>
<protein>
    <submittedName>
        <fullName evidence="2">Uncharacterized protein</fullName>
    </submittedName>
</protein>
<dbReference type="EMBL" id="LR796915">
    <property type="protein sequence ID" value="CAB4175207.1"/>
    <property type="molecule type" value="Genomic_DNA"/>
</dbReference>
<evidence type="ECO:0000313" key="6">
    <source>
        <dbReference type="EMBL" id="CAB4188950.1"/>
    </source>
</evidence>
<proteinExistence type="predicted"/>
<dbReference type="EMBL" id="LR797080">
    <property type="protein sequence ID" value="CAB4185795.1"/>
    <property type="molecule type" value="Genomic_DNA"/>
</dbReference>
<gene>
    <name evidence="4" type="ORF">UFOVP1032_45</name>
    <name evidence="5" type="ORF">UFOVP1125_113</name>
    <name evidence="6" type="ORF">UFOVP1173_59</name>
    <name evidence="7" type="ORF">UFOVP1241_129</name>
    <name evidence="8" type="ORF">UFOVP1491_45</name>
    <name evidence="9" type="ORF">UFOVP1579_45</name>
    <name evidence="1" type="ORF">UFOVP485_76</name>
    <name evidence="2" type="ORF">UFOVP575_28</name>
    <name evidence="3" type="ORF">UFOVP963_132</name>
</gene>
<evidence type="ECO:0000313" key="3">
    <source>
        <dbReference type="EMBL" id="CAB4175207.1"/>
    </source>
</evidence>